<dbReference type="CDD" id="cd00033">
    <property type="entry name" value="CCP"/>
    <property type="match status" value="1"/>
</dbReference>
<organism evidence="8 9">
    <name type="scientific">Denticeps clupeoides</name>
    <name type="common">denticle herring</name>
    <dbReference type="NCBI Taxonomy" id="299321"/>
    <lineage>
        <taxon>Eukaryota</taxon>
        <taxon>Metazoa</taxon>
        <taxon>Chordata</taxon>
        <taxon>Craniata</taxon>
        <taxon>Vertebrata</taxon>
        <taxon>Euteleostomi</taxon>
        <taxon>Actinopterygii</taxon>
        <taxon>Neopterygii</taxon>
        <taxon>Teleostei</taxon>
        <taxon>Clupei</taxon>
        <taxon>Clupeiformes</taxon>
        <taxon>Denticipitoidei</taxon>
        <taxon>Denticipitidae</taxon>
        <taxon>Denticeps</taxon>
    </lineage>
</organism>
<accession>A0AAY4ERW2</accession>
<dbReference type="PANTHER" id="PTHR24254:SF9">
    <property type="entry name" value="INACTIVE SERINE PROTEASE PAMR1"/>
    <property type="match status" value="1"/>
</dbReference>
<dbReference type="InterPro" id="IPR001254">
    <property type="entry name" value="Trypsin_dom"/>
</dbReference>
<dbReference type="Ensembl" id="ENSDCDT00010070679.1">
    <property type="protein sequence ID" value="ENSDCDP00010059946.1"/>
    <property type="gene ID" value="ENSDCDG00010033414.1"/>
</dbReference>
<dbReference type="InterPro" id="IPR043504">
    <property type="entry name" value="Peptidase_S1_PA_chymotrypsin"/>
</dbReference>
<evidence type="ECO:0000256" key="4">
    <source>
        <dbReference type="ARBA" id="ARBA00022737"/>
    </source>
</evidence>
<dbReference type="GeneTree" id="ENSGT00940000154234"/>
<proteinExistence type="predicted"/>
<keyword evidence="2" id="KW-0964">Secreted</keyword>
<dbReference type="Gene3D" id="2.10.70.10">
    <property type="entry name" value="Complement Module, domain 1"/>
    <property type="match status" value="1"/>
</dbReference>
<dbReference type="PANTHER" id="PTHR24254">
    <property type="entry name" value="PROTHROMBIN"/>
    <property type="match status" value="1"/>
</dbReference>
<dbReference type="InterPro" id="IPR009003">
    <property type="entry name" value="Peptidase_S1_PA"/>
</dbReference>
<comment type="subcellular location">
    <subcellularLocation>
        <location evidence="1">Secreted</location>
    </subcellularLocation>
</comment>
<gene>
    <name evidence="8" type="primary">NTHL1</name>
</gene>
<dbReference type="GO" id="GO:0006508">
    <property type="term" value="P:proteolysis"/>
    <property type="evidence" value="ECO:0007669"/>
    <property type="project" value="InterPro"/>
</dbReference>
<keyword evidence="5" id="KW-1015">Disulfide bond</keyword>
<dbReference type="Pfam" id="PF00089">
    <property type="entry name" value="Trypsin"/>
    <property type="match status" value="1"/>
</dbReference>
<dbReference type="SUPFAM" id="SSF50494">
    <property type="entry name" value="Trypsin-like serine proteases"/>
    <property type="match status" value="1"/>
</dbReference>
<reference evidence="8 9" key="1">
    <citation type="submission" date="2020-06" db="EMBL/GenBank/DDBJ databases">
        <authorList>
            <consortium name="Wellcome Sanger Institute Data Sharing"/>
        </authorList>
    </citation>
    <scope>NUCLEOTIDE SEQUENCE [LARGE SCALE GENOMIC DNA]</scope>
</reference>
<evidence type="ECO:0000259" key="7">
    <source>
        <dbReference type="PROSITE" id="PS50240"/>
    </source>
</evidence>
<evidence type="ECO:0000313" key="8">
    <source>
        <dbReference type="Ensembl" id="ENSDCDP00010059946.1"/>
    </source>
</evidence>
<evidence type="ECO:0000256" key="3">
    <source>
        <dbReference type="ARBA" id="ARBA00022729"/>
    </source>
</evidence>
<feature type="domain" description="Peptidase S1" evidence="7">
    <location>
        <begin position="104"/>
        <end position="360"/>
    </location>
</feature>
<dbReference type="SMART" id="SM00020">
    <property type="entry name" value="Tryp_SPc"/>
    <property type="match status" value="1"/>
</dbReference>
<dbReference type="PROSITE" id="PS50240">
    <property type="entry name" value="TRYPSIN_DOM"/>
    <property type="match status" value="1"/>
</dbReference>
<name>A0AAY4ERW2_9TELE</name>
<sequence>MLFAACREPRSSKLVRQWIIPPQPSLRRSPVHRQFSSSLQRTLGVASLRKDGAVLGQLPERFHAHYTQIEYECASPLYRNVGSSRRTCLKTGKWSGRHVYCLPVCGKRTAMTDEHWPWHAAVYRRLPSREGAQTHAGWLWQLTCSGALVSQNNVVVAAHCVTEPDSGLPVGSAHVKVVMGKLHHSMRTKVAGITIHPNYNPTSLDSDLAVLKLRDKARLSGHVSPVCLPRHQGGEVIAEQASDIGWTLPEMPGDVWQDRVVPQTRLVDLRDVMHCERKNSQSGLPVNLTDNMLCGRAQSPAPVCPVATGGIALIRSHGSESVWELLGLVSFGNEQQCSAELHTVYTRVTNFKTWIEKNIQ</sequence>
<evidence type="ECO:0000256" key="2">
    <source>
        <dbReference type="ARBA" id="ARBA00022525"/>
    </source>
</evidence>
<dbReference type="GO" id="GO:0004252">
    <property type="term" value="F:serine-type endopeptidase activity"/>
    <property type="evidence" value="ECO:0007669"/>
    <property type="project" value="InterPro"/>
</dbReference>
<dbReference type="InterPro" id="IPR051659">
    <property type="entry name" value="Serine_Protease_S1-Domain"/>
</dbReference>
<evidence type="ECO:0000256" key="6">
    <source>
        <dbReference type="ARBA" id="ARBA00023180"/>
    </source>
</evidence>
<dbReference type="InterPro" id="IPR000436">
    <property type="entry name" value="Sushi_SCR_CCP_dom"/>
</dbReference>
<keyword evidence="4" id="KW-0677">Repeat</keyword>
<keyword evidence="9" id="KW-1185">Reference proteome</keyword>
<dbReference type="Pfam" id="PF00084">
    <property type="entry name" value="Sushi"/>
    <property type="match status" value="1"/>
</dbReference>
<reference evidence="8" key="3">
    <citation type="submission" date="2025-09" db="UniProtKB">
        <authorList>
            <consortium name="Ensembl"/>
        </authorList>
    </citation>
    <scope>IDENTIFICATION</scope>
</reference>
<dbReference type="Proteomes" id="UP000694580">
    <property type="component" value="Chromosome 16"/>
</dbReference>
<evidence type="ECO:0000256" key="5">
    <source>
        <dbReference type="ARBA" id="ARBA00023157"/>
    </source>
</evidence>
<dbReference type="Gene3D" id="2.40.10.10">
    <property type="entry name" value="Trypsin-like serine proteases"/>
    <property type="match status" value="1"/>
</dbReference>
<protein>
    <recommendedName>
        <fullName evidence="7">Peptidase S1 domain-containing protein</fullName>
    </recommendedName>
</protein>
<keyword evidence="3" id="KW-0732">Signal</keyword>
<keyword evidence="6" id="KW-0325">Glycoprotein</keyword>
<dbReference type="AlphaFoldDB" id="A0AAY4ERW2"/>
<dbReference type="GO" id="GO:0005576">
    <property type="term" value="C:extracellular region"/>
    <property type="evidence" value="ECO:0007669"/>
    <property type="project" value="UniProtKB-SubCell"/>
</dbReference>
<evidence type="ECO:0000256" key="1">
    <source>
        <dbReference type="ARBA" id="ARBA00004613"/>
    </source>
</evidence>
<evidence type="ECO:0000313" key="9">
    <source>
        <dbReference type="Proteomes" id="UP000694580"/>
    </source>
</evidence>
<reference evidence="8" key="2">
    <citation type="submission" date="2025-08" db="UniProtKB">
        <authorList>
            <consortium name="Ensembl"/>
        </authorList>
    </citation>
    <scope>IDENTIFICATION</scope>
</reference>